<accession>A0ABR4JA13</accession>
<dbReference type="Proteomes" id="UP001610444">
    <property type="component" value="Unassembled WGS sequence"/>
</dbReference>
<feature type="domain" description="SnoaL-like" evidence="1">
    <location>
        <begin position="18"/>
        <end position="150"/>
    </location>
</feature>
<evidence type="ECO:0000313" key="3">
    <source>
        <dbReference type="Proteomes" id="UP001610444"/>
    </source>
</evidence>
<dbReference type="SUPFAM" id="SSF54427">
    <property type="entry name" value="NTF2-like"/>
    <property type="match status" value="1"/>
</dbReference>
<gene>
    <name evidence="2" type="ORF">BJX68DRAFT_274314</name>
</gene>
<comment type="caution">
    <text evidence="2">The sequence shown here is derived from an EMBL/GenBank/DDBJ whole genome shotgun (WGS) entry which is preliminary data.</text>
</comment>
<sequence>MATIHPLPALLSPTPTVREAVTDAITRFLVGLDTSDKSLFESAFTPTATLSTNGNVFQGLPAIITGCYDLIGKLDTTHFLTNVRINVEEGEGGKRARVTASVLSQHYRPGEGLRGAGNGKDALVMGSLYWVEVVRDEEEGEGEFWRVQHLTLQSMWADGEWWILKG</sequence>
<dbReference type="Pfam" id="PF13577">
    <property type="entry name" value="SnoaL_4"/>
    <property type="match status" value="1"/>
</dbReference>
<evidence type="ECO:0000259" key="1">
    <source>
        <dbReference type="Pfam" id="PF13577"/>
    </source>
</evidence>
<protein>
    <recommendedName>
        <fullName evidence="1">SnoaL-like domain-containing protein</fullName>
    </recommendedName>
</protein>
<dbReference type="RefSeq" id="XP_070892297.1">
    <property type="nucleotide sequence ID" value="XM_071047634.1"/>
</dbReference>
<dbReference type="EMBL" id="JBFXLR010000106">
    <property type="protein sequence ID" value="KAL2836898.1"/>
    <property type="molecule type" value="Genomic_DNA"/>
</dbReference>
<dbReference type="Gene3D" id="3.10.450.50">
    <property type="match status" value="1"/>
</dbReference>
<organism evidence="2 3">
    <name type="scientific">Aspergillus pseudodeflectus</name>
    <dbReference type="NCBI Taxonomy" id="176178"/>
    <lineage>
        <taxon>Eukaryota</taxon>
        <taxon>Fungi</taxon>
        <taxon>Dikarya</taxon>
        <taxon>Ascomycota</taxon>
        <taxon>Pezizomycotina</taxon>
        <taxon>Eurotiomycetes</taxon>
        <taxon>Eurotiomycetidae</taxon>
        <taxon>Eurotiales</taxon>
        <taxon>Aspergillaceae</taxon>
        <taxon>Aspergillus</taxon>
        <taxon>Aspergillus subgen. Nidulantes</taxon>
    </lineage>
</organism>
<dbReference type="InterPro" id="IPR037401">
    <property type="entry name" value="SnoaL-like"/>
</dbReference>
<proteinExistence type="predicted"/>
<keyword evidence="3" id="KW-1185">Reference proteome</keyword>
<name>A0ABR4JA13_9EURO</name>
<dbReference type="GeneID" id="98162798"/>
<dbReference type="InterPro" id="IPR032710">
    <property type="entry name" value="NTF2-like_dom_sf"/>
</dbReference>
<reference evidence="2 3" key="1">
    <citation type="submission" date="2024-07" db="EMBL/GenBank/DDBJ databases">
        <title>Section-level genome sequencing and comparative genomics of Aspergillus sections Usti and Cavernicolus.</title>
        <authorList>
            <consortium name="Lawrence Berkeley National Laboratory"/>
            <person name="Nybo J.L."/>
            <person name="Vesth T.C."/>
            <person name="Theobald S."/>
            <person name="Frisvad J.C."/>
            <person name="Larsen T.O."/>
            <person name="Kjaerboelling I."/>
            <person name="Rothschild-Mancinelli K."/>
            <person name="Lyhne E.K."/>
            <person name="Kogle M.E."/>
            <person name="Barry K."/>
            <person name="Clum A."/>
            <person name="Na H."/>
            <person name="Ledsgaard L."/>
            <person name="Lin J."/>
            <person name="Lipzen A."/>
            <person name="Kuo A."/>
            <person name="Riley R."/>
            <person name="Mondo S."/>
            <person name="LaButti K."/>
            <person name="Haridas S."/>
            <person name="Pangalinan J."/>
            <person name="Salamov A.A."/>
            <person name="Simmons B.A."/>
            <person name="Magnuson J.K."/>
            <person name="Chen J."/>
            <person name="Drula E."/>
            <person name="Henrissat B."/>
            <person name="Wiebenga A."/>
            <person name="Lubbers R.J."/>
            <person name="Gomes A.C."/>
            <person name="Macurrencykelacurrency M.R."/>
            <person name="Stajich J."/>
            <person name="Grigoriev I.V."/>
            <person name="Mortensen U.H."/>
            <person name="De vries R.P."/>
            <person name="Baker S.E."/>
            <person name="Andersen M.R."/>
        </authorList>
    </citation>
    <scope>NUCLEOTIDE SEQUENCE [LARGE SCALE GENOMIC DNA]</scope>
    <source>
        <strain evidence="2 3">CBS 756.74</strain>
    </source>
</reference>
<evidence type="ECO:0000313" key="2">
    <source>
        <dbReference type="EMBL" id="KAL2836898.1"/>
    </source>
</evidence>